<dbReference type="EMBL" id="CP033924">
    <property type="protein sequence ID" value="AZA83754.1"/>
    <property type="molecule type" value="Genomic_DNA"/>
</dbReference>
<evidence type="ECO:0000313" key="3">
    <source>
        <dbReference type="EMBL" id="PNW12952.1"/>
    </source>
</evidence>
<evidence type="ECO:0000313" key="5">
    <source>
        <dbReference type="Proteomes" id="UP000279972"/>
    </source>
</evidence>
<dbReference type="EMBL" id="PPEH01000005">
    <property type="protein sequence ID" value="PNW12952.1"/>
    <property type="molecule type" value="Genomic_DNA"/>
</dbReference>
<dbReference type="AlphaFoldDB" id="A0A3G6RLR8"/>
<accession>A0A3G6RLR8</accession>
<evidence type="ECO:0000313" key="4">
    <source>
        <dbReference type="Proteomes" id="UP000236262"/>
    </source>
</evidence>
<dbReference type="KEGG" id="clac:EG342_18505"/>
<keyword evidence="1" id="KW-0732">Signal</keyword>
<keyword evidence="5" id="KW-1185">Reference proteome</keyword>
<organism evidence="3 4">
    <name type="scientific">Chryseobacterium lactis</name>
    <dbReference type="NCBI Taxonomy" id="1241981"/>
    <lineage>
        <taxon>Bacteria</taxon>
        <taxon>Pseudomonadati</taxon>
        <taxon>Bacteroidota</taxon>
        <taxon>Flavobacteriia</taxon>
        <taxon>Flavobacteriales</taxon>
        <taxon>Weeksellaceae</taxon>
        <taxon>Chryseobacterium group</taxon>
        <taxon>Chryseobacterium</taxon>
    </lineage>
</organism>
<feature type="chain" id="PRO_5044593816" evidence="1">
    <location>
        <begin position="19"/>
        <end position="345"/>
    </location>
</feature>
<dbReference type="RefSeq" id="WP_103292355.1">
    <property type="nucleotide sequence ID" value="NZ_CP033924.1"/>
</dbReference>
<sequence>MKNKSFLLFLVVPSLLFSQIGINTSNPKAILHIDGGKDNPLAGDILSPAQQANDFVVTSIGQVGIKTITPNSSLTINGSLQAAYKEITSSTTLTDTDFYIVYTGNTSAIVSLPAVAIGSSSFAGRIYKIKNISSSTLTIKANGTDKIRLNNTSSSNTVDIPTNSIVEIVNNTNTSGGNTWDLSLTTNNISTTDNYYKLLATDVANLNSTQNLNNMGINNYQFIPNSTLTLVVPSGYNTYQAVLRWDLWGDVSPQQTAGGSLRYGLKQINNNITTQTNSIMMSSWSFISGAGTTRFSAPVAIVVSGLTPGTYTFQLGINREDESTGSYSTSPRLFGLVGLAQLYGK</sequence>
<name>A0A3G6RLR8_CHRLC</name>
<proteinExistence type="predicted"/>
<dbReference type="Proteomes" id="UP000279972">
    <property type="component" value="Chromosome"/>
</dbReference>
<evidence type="ECO:0000256" key="1">
    <source>
        <dbReference type="SAM" id="SignalP"/>
    </source>
</evidence>
<reference evidence="3 4" key="1">
    <citation type="submission" date="2018-01" db="EMBL/GenBank/DDBJ databases">
        <title>Draft genome sequences of Chryseobacterium lactis NCTC11390, Chryseobacterium oncorhynchi 701B-08, and Chryseobacterium viscerum 687B-08.</title>
        <authorList>
            <person name="Jeong J.-J."/>
            <person name="Lee Y.J."/>
            <person name="Park B."/>
            <person name="Choi I.-G."/>
            <person name="Kim K.D."/>
        </authorList>
    </citation>
    <scope>NUCLEOTIDE SEQUENCE [LARGE SCALE GENOMIC DNA]</scope>
    <source>
        <strain evidence="3 4">NCTC11390</strain>
    </source>
</reference>
<feature type="signal peptide" evidence="1">
    <location>
        <begin position="1"/>
        <end position="18"/>
    </location>
</feature>
<reference evidence="2 5" key="2">
    <citation type="submission" date="2018-11" db="EMBL/GenBank/DDBJ databases">
        <title>Proposal to divide the Flavobacteriaceae and reorganize its genera based on Amino Acid Identity values calculated from whole genome sequences.</title>
        <authorList>
            <person name="Nicholson A.C."/>
            <person name="Gulvik C.A."/>
            <person name="Whitney A.M."/>
            <person name="Humrighouse B.W."/>
            <person name="Bell M."/>
            <person name="Holmes B."/>
            <person name="Steigerwalt A.G."/>
            <person name="Villarma A."/>
            <person name="Sheth M."/>
            <person name="Batra D."/>
            <person name="Pryor J."/>
            <person name="Bernardet J.-F."/>
            <person name="Hugo C."/>
            <person name="Kampfer P."/>
            <person name="Newman J."/>
            <person name="McQuiston J.R."/>
        </authorList>
    </citation>
    <scope>NUCLEOTIDE SEQUENCE [LARGE SCALE GENOMIC DNA]</scope>
    <source>
        <strain evidence="2 5">KC_1864</strain>
    </source>
</reference>
<gene>
    <name evidence="3" type="ORF">C1637_14060</name>
    <name evidence="2" type="ORF">EG342_18505</name>
</gene>
<dbReference type="Proteomes" id="UP000236262">
    <property type="component" value="Unassembled WGS sequence"/>
</dbReference>
<protein>
    <submittedName>
        <fullName evidence="3">Uncharacterized protein</fullName>
    </submittedName>
</protein>
<evidence type="ECO:0000313" key="2">
    <source>
        <dbReference type="EMBL" id="AZA83754.1"/>
    </source>
</evidence>
<dbReference type="OrthoDB" id="1251128at2"/>